<dbReference type="RefSeq" id="YP_009187140.1">
    <property type="nucleotide sequence ID" value="NC_028653.1"/>
</dbReference>
<dbReference type="GeneID" id="26516036"/>
<evidence type="ECO:0000313" key="2">
    <source>
        <dbReference type="Proteomes" id="UP000204476"/>
    </source>
</evidence>
<sequence>MNGTRHHRTMGDVIAYLAWWAERYGYTTPDVAPVTLTLFNGGHTVAV</sequence>
<gene>
    <name evidence="1" type="ORF">GTE8_78</name>
</gene>
<protein>
    <submittedName>
        <fullName evidence="1">Uncharacterized protein</fullName>
    </submittedName>
</protein>
<proteinExistence type="predicted"/>
<organism evidence="1 2">
    <name type="scientific">Gordonia phage GTE8</name>
    <dbReference type="NCBI Taxonomy" id="1647475"/>
    <lineage>
        <taxon>Viruses</taxon>
        <taxon>Duplodnaviria</taxon>
        <taxon>Heunggongvirae</taxon>
        <taxon>Uroviricota</taxon>
        <taxon>Caudoviricetes</taxon>
        <taxon>Zierdtviridae</taxon>
        <taxon>Emilbogenvirinae</taxon>
        <taxon>Foxborovirus</taxon>
        <taxon>Foxborovirus GTE8</taxon>
    </lineage>
</organism>
<accession>A0A0K0N6Z9</accession>
<dbReference type="Proteomes" id="UP000204476">
    <property type="component" value="Genome"/>
</dbReference>
<name>A0A0K0N6Z9_9CAUD</name>
<keyword evidence="2" id="KW-1185">Reference proteome</keyword>
<evidence type="ECO:0000313" key="1">
    <source>
        <dbReference type="EMBL" id="AKJ72421.1"/>
    </source>
</evidence>
<dbReference type="KEGG" id="vg:26516036"/>
<dbReference type="EMBL" id="KR053201">
    <property type="protein sequence ID" value="AKJ72421.1"/>
    <property type="molecule type" value="Genomic_DNA"/>
</dbReference>
<reference evidence="1 2" key="1">
    <citation type="journal article" date="2015" name="PLoS ONE">
        <title>Lysis to Kill: Evaluation of the Lytic Abilities, and Genomics of Nine Bacteriophages Infective for Gordonia spp. and Their Potential Use in Activated Sludge Foam Biocontrol.</title>
        <authorList>
            <person name="Dyson Z.A."/>
            <person name="Tucci J."/>
            <person name="Seviour R.J."/>
            <person name="Petrovski S."/>
        </authorList>
    </citation>
    <scope>NUCLEOTIDE SEQUENCE [LARGE SCALE GENOMIC DNA]</scope>
</reference>